<feature type="binding site" evidence="6">
    <location>
        <begin position="34"/>
        <end position="36"/>
    </location>
    <ligand>
        <name>S-adenosyl-L-methionine</name>
        <dbReference type="ChEBI" id="CHEBI:59789"/>
    </ligand>
</feature>
<feature type="binding site" evidence="6">
    <location>
        <position position="54"/>
    </location>
    <ligand>
        <name>S-adenosyl-L-methionine</name>
        <dbReference type="ChEBI" id="CHEBI:59789"/>
    </ligand>
</feature>
<evidence type="ECO:0000256" key="2">
    <source>
        <dbReference type="ARBA" id="ARBA00022552"/>
    </source>
</evidence>
<comment type="caution">
    <text evidence="8">The sequence shown here is derived from an EMBL/GenBank/DDBJ whole genome shotgun (WGS) entry which is preliminary data.</text>
</comment>
<feature type="compositionally biased region" description="Basic and acidic residues" evidence="7">
    <location>
        <begin position="258"/>
        <end position="278"/>
    </location>
</feature>
<keyword evidence="3 6" id="KW-0489">Methyltransferase</keyword>
<evidence type="ECO:0000256" key="7">
    <source>
        <dbReference type="SAM" id="MobiDB-lite"/>
    </source>
</evidence>
<dbReference type="SUPFAM" id="SSF53335">
    <property type="entry name" value="S-adenosyl-L-methionine-dependent methyltransferases"/>
    <property type="match status" value="1"/>
</dbReference>
<dbReference type="EC" id="2.1.1.199" evidence="6"/>
<dbReference type="Pfam" id="PF01795">
    <property type="entry name" value="Methyltransf_5"/>
    <property type="match status" value="1"/>
</dbReference>
<dbReference type="InterPro" id="IPR023397">
    <property type="entry name" value="SAM-dep_MeTrfase_MraW_recog"/>
</dbReference>
<reference evidence="8" key="2">
    <citation type="journal article" date="2021" name="PeerJ">
        <title>Extensive microbial diversity within the chicken gut microbiome revealed by metagenomics and culture.</title>
        <authorList>
            <person name="Gilroy R."/>
            <person name="Ravi A."/>
            <person name="Getino M."/>
            <person name="Pursley I."/>
            <person name="Horton D.L."/>
            <person name="Alikhan N.F."/>
            <person name="Baker D."/>
            <person name="Gharbi K."/>
            <person name="Hall N."/>
            <person name="Watson M."/>
            <person name="Adriaenssens E.M."/>
            <person name="Foster-Nyarko E."/>
            <person name="Jarju S."/>
            <person name="Secka A."/>
            <person name="Antonio M."/>
            <person name="Oren A."/>
            <person name="Chaudhuri R.R."/>
            <person name="La Ragione R."/>
            <person name="Hildebrand F."/>
            <person name="Pallen M.J."/>
        </authorList>
    </citation>
    <scope>NUCLEOTIDE SEQUENCE</scope>
    <source>
        <strain evidence="8">10669</strain>
    </source>
</reference>
<comment type="catalytic activity">
    <reaction evidence="6">
        <text>cytidine(1402) in 16S rRNA + S-adenosyl-L-methionine = N(4)-methylcytidine(1402) in 16S rRNA + S-adenosyl-L-homocysteine + H(+)</text>
        <dbReference type="Rhea" id="RHEA:42928"/>
        <dbReference type="Rhea" id="RHEA-COMP:10286"/>
        <dbReference type="Rhea" id="RHEA-COMP:10287"/>
        <dbReference type="ChEBI" id="CHEBI:15378"/>
        <dbReference type="ChEBI" id="CHEBI:57856"/>
        <dbReference type="ChEBI" id="CHEBI:59789"/>
        <dbReference type="ChEBI" id="CHEBI:74506"/>
        <dbReference type="ChEBI" id="CHEBI:82748"/>
        <dbReference type="EC" id="2.1.1.199"/>
    </reaction>
</comment>
<evidence type="ECO:0000313" key="8">
    <source>
        <dbReference type="EMBL" id="HIV03738.1"/>
    </source>
</evidence>
<keyword evidence="2 6" id="KW-0698">rRNA processing</keyword>
<evidence type="ECO:0000256" key="4">
    <source>
        <dbReference type="ARBA" id="ARBA00022679"/>
    </source>
</evidence>
<comment type="subcellular location">
    <subcellularLocation>
        <location evidence="6">Cytoplasm</location>
    </subcellularLocation>
</comment>
<evidence type="ECO:0000256" key="3">
    <source>
        <dbReference type="ARBA" id="ARBA00022603"/>
    </source>
</evidence>
<evidence type="ECO:0000256" key="6">
    <source>
        <dbReference type="HAMAP-Rule" id="MF_01007"/>
    </source>
</evidence>
<dbReference type="NCBIfam" id="TIGR00006">
    <property type="entry name" value="16S rRNA (cytosine(1402)-N(4))-methyltransferase RsmH"/>
    <property type="match status" value="1"/>
</dbReference>
<dbReference type="GO" id="GO:0071424">
    <property type="term" value="F:rRNA (cytosine-N4-)-methyltransferase activity"/>
    <property type="evidence" value="ECO:0007669"/>
    <property type="project" value="UniProtKB-UniRule"/>
</dbReference>
<feature type="region of interest" description="Disordered" evidence="7">
    <location>
        <begin position="257"/>
        <end position="294"/>
    </location>
</feature>
<protein>
    <recommendedName>
        <fullName evidence="6">Ribosomal RNA small subunit methyltransferase H</fullName>
        <ecNumber evidence="6">2.1.1.199</ecNumber>
    </recommendedName>
    <alternativeName>
        <fullName evidence="6">16S rRNA m(4)C1402 methyltransferase</fullName>
    </alternativeName>
    <alternativeName>
        <fullName evidence="6">rRNA (cytosine-N(4)-)-methyltransferase RsmH</fullName>
    </alternativeName>
</protein>
<keyword evidence="6" id="KW-0963">Cytoplasm</keyword>
<evidence type="ECO:0000256" key="1">
    <source>
        <dbReference type="ARBA" id="ARBA00010396"/>
    </source>
</evidence>
<dbReference type="InterPro" id="IPR029063">
    <property type="entry name" value="SAM-dependent_MTases_sf"/>
</dbReference>
<feature type="binding site" evidence="6">
    <location>
        <position position="105"/>
    </location>
    <ligand>
        <name>S-adenosyl-L-methionine</name>
        <dbReference type="ChEBI" id="CHEBI:59789"/>
    </ligand>
</feature>
<dbReference type="Proteomes" id="UP000886812">
    <property type="component" value="Unassembled WGS sequence"/>
</dbReference>
<name>A0A9D1NJR4_9BACT</name>
<proteinExistence type="inferred from homology"/>
<reference evidence="8" key="1">
    <citation type="submission" date="2020-10" db="EMBL/GenBank/DDBJ databases">
        <authorList>
            <person name="Gilroy R."/>
        </authorList>
    </citation>
    <scope>NUCLEOTIDE SEQUENCE</scope>
    <source>
        <strain evidence="8">10669</strain>
    </source>
</reference>
<feature type="binding site" evidence="6">
    <location>
        <position position="98"/>
    </location>
    <ligand>
        <name>S-adenosyl-L-methionine</name>
        <dbReference type="ChEBI" id="CHEBI:59789"/>
    </ligand>
</feature>
<comment type="similarity">
    <text evidence="1 6">Belongs to the methyltransferase superfamily. RsmH family.</text>
</comment>
<dbReference type="GO" id="GO:0070475">
    <property type="term" value="P:rRNA base methylation"/>
    <property type="evidence" value="ECO:0007669"/>
    <property type="project" value="UniProtKB-UniRule"/>
</dbReference>
<evidence type="ECO:0000256" key="5">
    <source>
        <dbReference type="ARBA" id="ARBA00022691"/>
    </source>
</evidence>
<dbReference type="EMBL" id="DVOG01000029">
    <property type="protein sequence ID" value="HIV03738.1"/>
    <property type="molecule type" value="Genomic_DNA"/>
</dbReference>
<dbReference type="PANTHER" id="PTHR11265">
    <property type="entry name" value="S-ADENOSYL-METHYLTRANSFERASE MRAW"/>
    <property type="match status" value="1"/>
</dbReference>
<keyword evidence="4 6" id="KW-0808">Transferase</keyword>
<gene>
    <name evidence="6 8" type="primary">rsmH</name>
    <name evidence="8" type="ORF">IAC75_01120</name>
</gene>
<dbReference type="GO" id="GO:0005737">
    <property type="term" value="C:cytoplasm"/>
    <property type="evidence" value="ECO:0007669"/>
    <property type="project" value="UniProtKB-SubCell"/>
</dbReference>
<dbReference type="InterPro" id="IPR002903">
    <property type="entry name" value="RsmH"/>
</dbReference>
<feature type="binding site" evidence="6">
    <location>
        <position position="81"/>
    </location>
    <ligand>
        <name>S-adenosyl-L-methionine</name>
        <dbReference type="ChEBI" id="CHEBI:59789"/>
    </ligand>
</feature>
<dbReference type="Gene3D" id="1.10.150.170">
    <property type="entry name" value="Putative methyltransferase TM0872, insert domain"/>
    <property type="match status" value="1"/>
</dbReference>
<sequence>MNPQKHVPVLLEETLDALAPRAGGNYLDCTFGGGGHARAILERAGGNAELSALDRDPAAIPRTEPMKKDFGERFHFYPIPFSRLDEVPGAPFDGVLMDIGVSSFQLDDDARGFSFRKDAHADMRMDTRSGEDAAEFLETASRERLVEAVRDFGEEPRWKRVVEAILDARGTGTLASTASLAALVEKAAGKRPGEKIHPATRTFQGLRIAVNDELGELRRALPKAFSALKPGGVLAVISFHSLEDRIVKRFFNEVCGKPTDRNDARPQDERSRRAEALTRKAVRPSAAELEVNPRSRSARLRAVRKLDLSDS</sequence>
<dbReference type="AlphaFoldDB" id="A0A9D1NJR4"/>
<accession>A0A9D1NJR4</accession>
<dbReference type="PANTHER" id="PTHR11265:SF0">
    <property type="entry name" value="12S RRNA N4-METHYLCYTIDINE METHYLTRANSFERASE"/>
    <property type="match status" value="1"/>
</dbReference>
<dbReference type="Gene3D" id="3.40.50.150">
    <property type="entry name" value="Vaccinia Virus protein VP39"/>
    <property type="match status" value="1"/>
</dbReference>
<comment type="function">
    <text evidence="6">Specifically methylates the N4 position of cytidine in position 1402 (C1402) of 16S rRNA.</text>
</comment>
<evidence type="ECO:0000313" key="9">
    <source>
        <dbReference type="Proteomes" id="UP000886812"/>
    </source>
</evidence>
<keyword evidence="5 6" id="KW-0949">S-adenosyl-L-methionine</keyword>
<dbReference type="HAMAP" id="MF_01007">
    <property type="entry name" value="16SrRNA_methyltr_H"/>
    <property type="match status" value="1"/>
</dbReference>
<dbReference type="SUPFAM" id="SSF81799">
    <property type="entry name" value="Putative methyltransferase TM0872, insert domain"/>
    <property type="match status" value="1"/>
</dbReference>
<organism evidence="8 9">
    <name type="scientific">Candidatus Spyradosoma merdigallinarum</name>
    <dbReference type="NCBI Taxonomy" id="2840950"/>
    <lineage>
        <taxon>Bacteria</taxon>
        <taxon>Pseudomonadati</taxon>
        <taxon>Verrucomicrobiota</taxon>
        <taxon>Opitutia</taxon>
        <taxon>Opitutia incertae sedis</taxon>
        <taxon>Candidatus Spyradosoma</taxon>
    </lineage>
</organism>
<dbReference type="PIRSF" id="PIRSF004486">
    <property type="entry name" value="MraW"/>
    <property type="match status" value="1"/>
</dbReference>